<dbReference type="AlphaFoldDB" id="A0AAD7J1B7"/>
<evidence type="ECO:0000313" key="2">
    <source>
        <dbReference type="EMBL" id="KAJ7754948.1"/>
    </source>
</evidence>
<name>A0AAD7J1B7_9AGAR</name>
<organism evidence="2 3">
    <name type="scientific">Mycena maculata</name>
    <dbReference type="NCBI Taxonomy" id="230809"/>
    <lineage>
        <taxon>Eukaryota</taxon>
        <taxon>Fungi</taxon>
        <taxon>Dikarya</taxon>
        <taxon>Basidiomycota</taxon>
        <taxon>Agaricomycotina</taxon>
        <taxon>Agaricomycetes</taxon>
        <taxon>Agaricomycetidae</taxon>
        <taxon>Agaricales</taxon>
        <taxon>Marasmiineae</taxon>
        <taxon>Mycenaceae</taxon>
        <taxon>Mycena</taxon>
    </lineage>
</organism>
<gene>
    <name evidence="2" type="ORF">DFH07DRAFT_773515</name>
</gene>
<keyword evidence="3" id="KW-1185">Reference proteome</keyword>
<evidence type="ECO:0000256" key="1">
    <source>
        <dbReference type="SAM" id="MobiDB-lite"/>
    </source>
</evidence>
<dbReference type="Proteomes" id="UP001215280">
    <property type="component" value="Unassembled WGS sequence"/>
</dbReference>
<comment type="caution">
    <text evidence="2">The sequence shown here is derived from an EMBL/GenBank/DDBJ whole genome shotgun (WGS) entry which is preliminary data.</text>
</comment>
<feature type="compositionally biased region" description="Polar residues" evidence="1">
    <location>
        <begin position="20"/>
        <end position="29"/>
    </location>
</feature>
<evidence type="ECO:0000313" key="3">
    <source>
        <dbReference type="Proteomes" id="UP001215280"/>
    </source>
</evidence>
<feature type="compositionally biased region" description="Polar residues" evidence="1">
    <location>
        <begin position="1"/>
        <end position="12"/>
    </location>
</feature>
<feature type="compositionally biased region" description="Pro residues" evidence="1">
    <location>
        <begin position="77"/>
        <end position="87"/>
    </location>
</feature>
<reference evidence="2" key="1">
    <citation type="submission" date="2023-03" db="EMBL/GenBank/DDBJ databases">
        <title>Massive genome expansion in bonnet fungi (Mycena s.s.) driven by repeated elements and novel gene families across ecological guilds.</title>
        <authorList>
            <consortium name="Lawrence Berkeley National Laboratory"/>
            <person name="Harder C.B."/>
            <person name="Miyauchi S."/>
            <person name="Viragh M."/>
            <person name="Kuo A."/>
            <person name="Thoen E."/>
            <person name="Andreopoulos B."/>
            <person name="Lu D."/>
            <person name="Skrede I."/>
            <person name="Drula E."/>
            <person name="Henrissat B."/>
            <person name="Morin E."/>
            <person name="Kohler A."/>
            <person name="Barry K."/>
            <person name="LaButti K."/>
            <person name="Morin E."/>
            <person name="Salamov A."/>
            <person name="Lipzen A."/>
            <person name="Mereny Z."/>
            <person name="Hegedus B."/>
            <person name="Baldrian P."/>
            <person name="Stursova M."/>
            <person name="Weitz H."/>
            <person name="Taylor A."/>
            <person name="Grigoriev I.V."/>
            <person name="Nagy L.G."/>
            <person name="Martin F."/>
            <person name="Kauserud H."/>
        </authorList>
    </citation>
    <scope>NUCLEOTIDE SEQUENCE</scope>
    <source>
        <strain evidence="2">CBHHK188m</strain>
    </source>
</reference>
<feature type="region of interest" description="Disordered" evidence="1">
    <location>
        <begin position="1"/>
        <end position="105"/>
    </location>
</feature>
<protein>
    <submittedName>
        <fullName evidence="2">Uncharacterized protein</fullName>
    </submittedName>
</protein>
<sequence>MLPETETSNVLPTSKYIPPNKSSDWNTTLKKMMSGVKTKKKPTNLDRDLSYGSGAASGGKAKKEKSKTQVSSQPIPQSAPAPPPSPPLLYTLHGPRPLATPPSFPLPAHPFPHPVPPLNPYQVPQHTYTQPTYPYYPYYYLGPRP</sequence>
<proteinExistence type="predicted"/>
<dbReference type="EMBL" id="JARJLG010000065">
    <property type="protein sequence ID" value="KAJ7754948.1"/>
    <property type="molecule type" value="Genomic_DNA"/>
</dbReference>
<accession>A0AAD7J1B7</accession>